<evidence type="ECO:0000313" key="4">
    <source>
        <dbReference type="EMBL" id="MZK40209.1"/>
    </source>
</evidence>
<sequence length="682" mass="77654">MAKVESTVKRVMARDEFPYEWDVIENEWITMSDGCRLSARVWHPKTDKPVPTIFETQPYRKRDGMRGRDEPMYGFFAGMGYNVVRVDMRGAGESDQCFYDEYLKQEQDDAVECIEWIAEQPWCDGNVGMMGKSWSGFNSLQVAARQPKGLRAIICVGFVDDRYTQDIHYKGGCLLNDNFWWGNIMLAYMCRAIDSEIKPDTWKEESVKRLEEMPLWPANWMEHQTRDDYWKHGSVSVNYDDIKVPVFALDGWADSYTNSVLTLMEGLSVPRKALIGPWAHVFAHDGMPQPAIDFLGEATKWWDKWLKGVDNDTLDCPMVQVWLEDSMEPETVHPLSDGRWVALDGWPSKDVAMKTLSMTYGHLQDEANTKKEIVDLCTLPNHGLLANEWMGAGVLGESPADMRVDDGMAMVFDSDILEEEVEILGYPEFEVEFTCDKPNAFMYAQLSDIHPDGASTRVSYGLMNLTHLEGHDKVVYLEEGKTYKAKVQLDVCGHNFPKGHRIRLSIANSFWPMIWPSPELATLKLDLSTAKFALPMFSGKDAEGPNMEARCAPLTPMTTLSPGRVDRTIEYDLLTDSWTSITNGVGGVFGEGIYRFDDIGTVVEHNLKRELTMSNKDPLSAKYTITQKMKNGRDGWLTDCDIVVTQTADKDNFYITGHMDASINDEHVFHRDYDYKVKRNGI</sequence>
<organism evidence="3 5">
    <name type="scientific">Dorea longicatena</name>
    <dbReference type="NCBI Taxonomy" id="88431"/>
    <lineage>
        <taxon>Bacteria</taxon>
        <taxon>Bacillati</taxon>
        <taxon>Bacillota</taxon>
        <taxon>Clostridia</taxon>
        <taxon>Lachnospirales</taxon>
        <taxon>Lachnospiraceae</taxon>
        <taxon>Dorea</taxon>
    </lineage>
</organism>
<dbReference type="InterPro" id="IPR008979">
    <property type="entry name" value="Galactose-bd-like_sf"/>
</dbReference>
<dbReference type="EMBL" id="CYYM01000001">
    <property type="protein sequence ID" value="CUN39762.1"/>
    <property type="molecule type" value="Genomic_DNA"/>
</dbReference>
<dbReference type="InterPro" id="IPR013736">
    <property type="entry name" value="Xaa-Pro_dipept_C"/>
</dbReference>
<evidence type="ECO:0000259" key="2">
    <source>
        <dbReference type="SMART" id="SM00939"/>
    </source>
</evidence>
<protein>
    <submittedName>
        <fullName evidence="4">CocE/NonD family hydrolase</fullName>
    </submittedName>
    <submittedName>
        <fullName evidence="3">Cocaine esterase</fullName>
        <ecNumber evidence="3">3.1.1.84</ecNumber>
    </submittedName>
</protein>
<dbReference type="SUPFAM" id="SSF49785">
    <property type="entry name" value="Galactose-binding domain-like"/>
    <property type="match status" value="1"/>
</dbReference>
<feature type="domain" description="Xaa-Pro dipeptidyl-peptidase C-terminal" evidence="2">
    <location>
        <begin position="299"/>
        <end position="552"/>
    </location>
</feature>
<dbReference type="GO" id="GO:0008239">
    <property type="term" value="F:dipeptidyl-peptidase activity"/>
    <property type="evidence" value="ECO:0007669"/>
    <property type="project" value="InterPro"/>
</dbReference>
<dbReference type="PANTHER" id="PTHR43056:SF10">
    <property type="entry name" value="COCE_NOND FAMILY, PUTATIVE (AFU_ORTHOLOGUE AFUA_7G00600)-RELATED"/>
    <property type="match status" value="1"/>
</dbReference>
<evidence type="ECO:0000313" key="5">
    <source>
        <dbReference type="Proteomes" id="UP000095380"/>
    </source>
</evidence>
<dbReference type="Pfam" id="PF02129">
    <property type="entry name" value="Peptidase_S15"/>
    <property type="match status" value="1"/>
</dbReference>
<dbReference type="EMBL" id="WWSC01000001">
    <property type="protein sequence ID" value="MZK40209.1"/>
    <property type="molecule type" value="Genomic_DNA"/>
</dbReference>
<dbReference type="PANTHER" id="PTHR43056">
    <property type="entry name" value="PEPTIDASE S9 PROLYL OLIGOPEPTIDASE"/>
    <property type="match status" value="1"/>
</dbReference>
<dbReference type="InterPro" id="IPR000383">
    <property type="entry name" value="Xaa-Pro-like_dom"/>
</dbReference>
<evidence type="ECO:0000256" key="1">
    <source>
        <dbReference type="ARBA" id="ARBA00022801"/>
    </source>
</evidence>
<dbReference type="Proteomes" id="UP000472916">
    <property type="component" value="Unassembled WGS sequence"/>
</dbReference>
<dbReference type="EC" id="3.1.1.84" evidence="3"/>
<dbReference type="Proteomes" id="UP000095380">
    <property type="component" value="Unassembled WGS sequence"/>
</dbReference>
<name>A0A173WJV9_9FIRM</name>
<reference evidence="3 5" key="1">
    <citation type="submission" date="2015-09" db="EMBL/GenBank/DDBJ databases">
        <authorList>
            <consortium name="Pathogen Informatics"/>
        </authorList>
    </citation>
    <scope>NUCLEOTIDE SEQUENCE [LARGE SCALE GENOMIC DNA]</scope>
    <source>
        <strain evidence="3 5">2789STDY5608851</strain>
    </source>
</reference>
<reference evidence="4 6" key="2">
    <citation type="journal article" date="2019" name="Nat. Med.">
        <title>A library of human gut bacterial isolates paired with longitudinal multiomics data enables mechanistic microbiome research.</title>
        <authorList>
            <person name="Poyet M."/>
            <person name="Groussin M."/>
            <person name="Gibbons S.M."/>
            <person name="Avila-Pacheco J."/>
            <person name="Jiang X."/>
            <person name="Kearney S.M."/>
            <person name="Perrotta A.R."/>
            <person name="Berdy B."/>
            <person name="Zhao S."/>
            <person name="Lieberman T.D."/>
            <person name="Swanson P.K."/>
            <person name="Smith M."/>
            <person name="Roesemann S."/>
            <person name="Alexander J.E."/>
            <person name="Rich S.A."/>
            <person name="Livny J."/>
            <person name="Vlamakis H."/>
            <person name="Clish C."/>
            <person name="Bullock K."/>
            <person name="Deik A."/>
            <person name="Scott J."/>
            <person name="Pierce K.A."/>
            <person name="Xavier R.J."/>
            <person name="Alm E.J."/>
        </authorList>
    </citation>
    <scope>NUCLEOTIDE SEQUENCE [LARGE SCALE GENOMIC DNA]</scope>
    <source>
        <strain evidence="4 6">BIOML-A6</strain>
    </source>
</reference>
<dbReference type="eggNOG" id="COG2936">
    <property type="taxonomic scope" value="Bacteria"/>
</dbReference>
<dbReference type="SUPFAM" id="SSF53474">
    <property type="entry name" value="alpha/beta-Hydrolases"/>
    <property type="match status" value="1"/>
</dbReference>
<dbReference type="Pfam" id="PF08530">
    <property type="entry name" value="PepX_C"/>
    <property type="match status" value="1"/>
</dbReference>
<dbReference type="Gene3D" id="2.60.120.260">
    <property type="entry name" value="Galactose-binding domain-like"/>
    <property type="match status" value="1"/>
</dbReference>
<gene>
    <name evidence="3" type="primary">cocE</name>
    <name evidence="3" type="ORF">ERS852408_00203</name>
    <name evidence="4" type="ORF">GT528_00475</name>
</gene>
<proteinExistence type="predicted"/>
<dbReference type="Gene3D" id="1.10.3020.10">
    <property type="entry name" value="alpha-amino acid ester hydrolase ( Helical cap domain)"/>
    <property type="match status" value="1"/>
</dbReference>
<dbReference type="InterPro" id="IPR005674">
    <property type="entry name" value="CocE/Ser_esterase"/>
</dbReference>
<dbReference type="InterPro" id="IPR029058">
    <property type="entry name" value="AB_hydrolase_fold"/>
</dbReference>
<dbReference type="Gene3D" id="3.40.50.1820">
    <property type="entry name" value="alpha/beta hydrolase"/>
    <property type="match status" value="1"/>
</dbReference>
<evidence type="ECO:0000313" key="3">
    <source>
        <dbReference type="EMBL" id="CUN39762.1"/>
    </source>
</evidence>
<keyword evidence="1 3" id="KW-0378">Hydrolase</keyword>
<accession>A0A173WJV9</accession>
<dbReference type="NCBIfam" id="TIGR00976">
    <property type="entry name" value="CocE_NonD"/>
    <property type="match status" value="1"/>
</dbReference>
<dbReference type="InterPro" id="IPR050585">
    <property type="entry name" value="Xaa-Pro_dipeptidyl-ppase/CocE"/>
</dbReference>
<evidence type="ECO:0000313" key="6">
    <source>
        <dbReference type="Proteomes" id="UP000472916"/>
    </source>
</evidence>
<dbReference type="AlphaFoldDB" id="A0A173WJV9"/>
<dbReference type="RefSeq" id="WP_055193448.1">
    <property type="nucleotide sequence ID" value="NZ_CYYM01000001.1"/>
</dbReference>
<dbReference type="SMART" id="SM00939">
    <property type="entry name" value="PepX_C"/>
    <property type="match status" value="1"/>
</dbReference>